<dbReference type="RefSeq" id="XP_053763560.1">
    <property type="nucleotide sequence ID" value="XM_053907585.1"/>
</dbReference>
<keyword evidence="3" id="KW-1185">Reference proteome</keyword>
<evidence type="ECO:0000313" key="14">
    <source>
        <dbReference type="RefSeq" id="XP_053763570.1"/>
    </source>
</evidence>
<dbReference type="RefSeq" id="XP_053763571.1">
    <property type="nucleotide sequence ID" value="XM_053907596.1"/>
</dbReference>
<dbReference type="GO" id="GO:0003676">
    <property type="term" value="F:nucleic acid binding"/>
    <property type="evidence" value="ECO:0007669"/>
    <property type="project" value="InterPro"/>
</dbReference>
<dbReference type="RefSeq" id="XP_053763568.1">
    <property type="nucleotide sequence ID" value="XM_053907593.1"/>
</dbReference>
<feature type="region of interest" description="Disordered" evidence="1">
    <location>
        <begin position="1"/>
        <end position="27"/>
    </location>
</feature>
<dbReference type="Pfam" id="PF00429">
    <property type="entry name" value="TLV_coat"/>
    <property type="match status" value="1"/>
</dbReference>
<evidence type="ECO:0000313" key="13">
    <source>
        <dbReference type="RefSeq" id="XP_053763569.1"/>
    </source>
</evidence>
<feature type="region of interest" description="Disordered" evidence="1">
    <location>
        <begin position="392"/>
        <end position="420"/>
    </location>
</feature>
<evidence type="ECO:0000313" key="7">
    <source>
        <dbReference type="RefSeq" id="XP_053763563.1"/>
    </source>
</evidence>
<dbReference type="RefSeq" id="XP_053763569.1">
    <property type="nucleotide sequence ID" value="XM_053907594.1"/>
</dbReference>
<dbReference type="SUPFAM" id="SSF49830">
    <property type="entry name" value="ENV polyprotein, receptor-binding domain"/>
    <property type="match status" value="1"/>
</dbReference>
<evidence type="ECO:0000313" key="9">
    <source>
        <dbReference type="RefSeq" id="XP_053763565.1"/>
    </source>
</evidence>
<dbReference type="RefSeq" id="XP_053763573.1">
    <property type="nucleotide sequence ID" value="XM_053907598.1"/>
</dbReference>
<dbReference type="Proteomes" id="UP001165780">
    <property type="component" value="Unplaced"/>
</dbReference>
<evidence type="ECO:0000259" key="2">
    <source>
        <dbReference type="PROSITE" id="PS50994"/>
    </source>
</evidence>
<dbReference type="InterPro" id="IPR001584">
    <property type="entry name" value="Integrase_cat-core"/>
</dbReference>
<feature type="region of interest" description="Disordered" evidence="1">
    <location>
        <begin position="125"/>
        <end position="177"/>
    </location>
</feature>
<dbReference type="RefSeq" id="XP_053763561.1">
    <property type="nucleotide sequence ID" value="XM_053907586.1"/>
</dbReference>
<evidence type="ECO:0000313" key="6">
    <source>
        <dbReference type="RefSeq" id="XP_053763562.1"/>
    </source>
</evidence>
<evidence type="ECO:0000313" key="15">
    <source>
        <dbReference type="RefSeq" id="XP_053763571.1"/>
    </source>
</evidence>
<dbReference type="RefSeq" id="XP_053763562.1">
    <property type="nucleotide sequence ID" value="XM_053907587.1"/>
</dbReference>
<dbReference type="RefSeq" id="XP_053763575.1">
    <property type="nucleotide sequence ID" value="XM_053907600.1"/>
</dbReference>
<evidence type="ECO:0000313" key="20">
    <source>
        <dbReference type="RefSeq" id="XP_053763576.1"/>
    </source>
</evidence>
<sequence length="420" mass="45672">MQEPHQIKKEPGSEAPDQEPNGRPTSLKLNQESMVINILEFTDTVSGWVEAYPTKHEMAQTVAKKLLKDILPTYGFPAMVGSDNAPAFISQRAPEGARGHLAAPPCHLRGWPDADTSSVQAGRLGLRQEAPPRDPRAALEGTLHRGADNPHRSQSRRHRDLGPSHPRSASGPLHDPEGLCHAMGCQLGPTQPAQAQVIAHSTHLILVTLLALLVTAHAAESPHAPQNITWQIIDTSSGTILNQTSQSHPRDTWFPELCVDLQTLLPLSPYAPGFHAQNLYFYVCPGHSPSSSCGDAADYFCASWSCVSTGHIWWTPPRSGDLIVVKRPSGPRPPYAWGRGNPIVISFTSQGKKTTGWESGKTWGLRIYDWVRLGAKDKGTLFTLRMQATPLAQQSPTGVGPNQVLVPRPAPTRTATPRNT</sequence>
<dbReference type="RefSeq" id="XP_053763563.1">
    <property type="nucleotide sequence ID" value="XM_053907588.1"/>
</dbReference>
<dbReference type="PROSITE" id="PS50994">
    <property type="entry name" value="INTEGRASE"/>
    <property type="match status" value="1"/>
</dbReference>
<evidence type="ECO:0000313" key="10">
    <source>
        <dbReference type="RefSeq" id="XP_053763566.1"/>
    </source>
</evidence>
<dbReference type="RefSeq" id="XP_053763572.1">
    <property type="nucleotide sequence ID" value="XM_053907597.1"/>
</dbReference>
<feature type="compositionally biased region" description="Basic and acidic residues" evidence="1">
    <location>
        <begin position="130"/>
        <end position="151"/>
    </location>
</feature>
<dbReference type="InterPro" id="IPR012337">
    <property type="entry name" value="RNaseH-like_sf"/>
</dbReference>
<evidence type="ECO:0000313" key="16">
    <source>
        <dbReference type="RefSeq" id="XP_053763572.1"/>
    </source>
</evidence>
<proteinExistence type="predicted"/>
<evidence type="ECO:0000256" key="1">
    <source>
        <dbReference type="SAM" id="MobiDB-lite"/>
    </source>
</evidence>
<accession>A0A9W2VXY6</accession>
<dbReference type="RefSeq" id="XP_053763576.1">
    <property type="nucleotide sequence ID" value="XM_053907601.1"/>
</dbReference>
<dbReference type="RefSeq" id="XP_053763574.1">
    <property type="nucleotide sequence ID" value="XM_053907599.1"/>
</dbReference>
<evidence type="ECO:0000313" key="11">
    <source>
        <dbReference type="RefSeq" id="XP_053763567.1"/>
    </source>
</evidence>
<dbReference type="RefSeq" id="XP_053763564.1">
    <property type="nucleotide sequence ID" value="XM_053907589.1"/>
</dbReference>
<feature type="domain" description="Integrase catalytic" evidence="2">
    <location>
        <begin position="12"/>
        <end position="92"/>
    </location>
</feature>
<evidence type="ECO:0000313" key="19">
    <source>
        <dbReference type="RefSeq" id="XP_053763575.1"/>
    </source>
</evidence>
<organism evidence="3 13">
    <name type="scientific">Panthera pardus</name>
    <name type="common">Leopard</name>
    <name type="synonym">Felis pardus</name>
    <dbReference type="NCBI Taxonomy" id="9691"/>
    <lineage>
        <taxon>Eukaryota</taxon>
        <taxon>Metazoa</taxon>
        <taxon>Chordata</taxon>
        <taxon>Craniata</taxon>
        <taxon>Vertebrata</taxon>
        <taxon>Euteleostomi</taxon>
        <taxon>Mammalia</taxon>
        <taxon>Eutheria</taxon>
        <taxon>Laurasiatheria</taxon>
        <taxon>Carnivora</taxon>
        <taxon>Feliformia</taxon>
        <taxon>Felidae</taxon>
        <taxon>Pantherinae</taxon>
        <taxon>Panthera</taxon>
    </lineage>
</organism>
<protein>
    <submittedName>
        <fullName evidence="4 5">Uncharacterized protein LOC109278961 isoform X1</fullName>
    </submittedName>
</protein>
<dbReference type="InterPro" id="IPR018154">
    <property type="entry name" value="TLV/ENV_coat_polyprotein"/>
</dbReference>
<dbReference type="RefSeq" id="XP_053763570.1">
    <property type="nucleotide sequence ID" value="XM_053907595.1"/>
</dbReference>
<evidence type="ECO:0000313" key="3">
    <source>
        <dbReference type="Proteomes" id="UP001165780"/>
    </source>
</evidence>
<dbReference type="Gene3D" id="3.30.420.10">
    <property type="entry name" value="Ribonuclease H-like superfamily/Ribonuclease H"/>
    <property type="match status" value="1"/>
</dbReference>
<dbReference type="RefSeq" id="XP_053763567.1">
    <property type="nucleotide sequence ID" value="XM_053907592.1"/>
</dbReference>
<dbReference type="InterPro" id="IPR008981">
    <property type="entry name" value="FMuLV_rcpt-bd"/>
</dbReference>
<gene>
    <name evidence="4 5 6 7 8 9 10 11 12 13 14 15 16 17 18 19 20" type="primary">LOC109278961</name>
</gene>
<reference evidence="4 5" key="1">
    <citation type="submission" date="2025-04" db="UniProtKB">
        <authorList>
            <consortium name="RefSeq"/>
        </authorList>
    </citation>
    <scope>IDENTIFICATION</scope>
    <source>
        <tissue evidence="4 5">Whole blood</tissue>
    </source>
</reference>
<dbReference type="InterPro" id="IPR036397">
    <property type="entry name" value="RNaseH_sf"/>
</dbReference>
<evidence type="ECO:0000313" key="12">
    <source>
        <dbReference type="RefSeq" id="XP_053763568.1"/>
    </source>
</evidence>
<dbReference type="RefSeq" id="XP_053763566.1">
    <property type="nucleotide sequence ID" value="XM_053907591.1"/>
</dbReference>
<feature type="compositionally biased region" description="Basic and acidic residues" evidence="1">
    <location>
        <begin position="1"/>
        <end position="12"/>
    </location>
</feature>
<evidence type="ECO:0000313" key="4">
    <source>
        <dbReference type="RefSeq" id="XP_053763560.1"/>
    </source>
</evidence>
<name>A0A9W2VXY6_PANPR</name>
<evidence type="ECO:0000313" key="17">
    <source>
        <dbReference type="RefSeq" id="XP_053763573.1"/>
    </source>
</evidence>
<dbReference type="GeneID" id="109278961"/>
<feature type="compositionally biased region" description="Low complexity" evidence="1">
    <location>
        <begin position="411"/>
        <end position="420"/>
    </location>
</feature>
<dbReference type="GO" id="GO:0015074">
    <property type="term" value="P:DNA integration"/>
    <property type="evidence" value="ECO:0007669"/>
    <property type="project" value="InterPro"/>
</dbReference>
<dbReference type="RefSeq" id="XP_053763565.1">
    <property type="nucleotide sequence ID" value="XM_053907590.1"/>
</dbReference>
<evidence type="ECO:0000313" key="5">
    <source>
        <dbReference type="RefSeq" id="XP_053763561.1"/>
    </source>
</evidence>
<evidence type="ECO:0000313" key="8">
    <source>
        <dbReference type="RefSeq" id="XP_053763564.1"/>
    </source>
</evidence>
<dbReference type="AlphaFoldDB" id="A0A9W2VXY6"/>
<dbReference type="Gene3D" id="3.90.310.10">
    <property type="entry name" value="ENV polyprotein, receptor-binding domain"/>
    <property type="match status" value="1"/>
</dbReference>
<evidence type="ECO:0000313" key="18">
    <source>
        <dbReference type="RefSeq" id="XP_053763574.1"/>
    </source>
</evidence>
<dbReference type="SUPFAM" id="SSF53098">
    <property type="entry name" value="Ribonuclease H-like"/>
    <property type="match status" value="1"/>
</dbReference>